<dbReference type="CDD" id="cd03351">
    <property type="entry name" value="LbH_UDP-GlcNAc_AT"/>
    <property type="match status" value="1"/>
</dbReference>
<gene>
    <name evidence="10 12" type="primary">lpxA</name>
    <name evidence="12" type="ORF">MO867_06215</name>
</gene>
<sequence>MQTSIHPTAIVDPTAVIGAGVSVGAYSIIGARVEVGDGCDIASHVVLSGPTKLGKNNRIYQFASVGQDTPDKKYQGEETRLVIGNNNVIREGVTIHRGTVQDRGETTIGNDNLIMAYAHIGHDCVVGNHAILVNNVALAGHVFVKDWAILSGYSLVHQHCTVGEHAFLGMGAAIGKDVPAYVMVAGNPAEAKTINSEGLRRRGFSREDISLINKAYKIVYRRGLTLQEALQALMELREQSSVIQPWIDSLRSSSRGIVR</sequence>
<evidence type="ECO:0000256" key="5">
    <source>
        <dbReference type="ARBA" id="ARBA00022679"/>
    </source>
</evidence>
<dbReference type="PANTHER" id="PTHR43480:SF1">
    <property type="entry name" value="ACYL-[ACYL-CARRIER-PROTEIN]--UDP-N-ACETYLGLUCOSAMINE O-ACYLTRANSFERASE, MITOCHONDRIAL-RELATED"/>
    <property type="match status" value="1"/>
</dbReference>
<comment type="caution">
    <text evidence="12">The sequence shown here is derived from an EMBL/GenBank/DDBJ whole genome shotgun (WGS) entry which is preliminary data.</text>
</comment>
<dbReference type="SUPFAM" id="SSF51161">
    <property type="entry name" value="Trimeric LpxA-like enzymes"/>
    <property type="match status" value="1"/>
</dbReference>
<proteinExistence type="inferred from homology"/>
<evidence type="ECO:0000256" key="6">
    <source>
        <dbReference type="ARBA" id="ARBA00022737"/>
    </source>
</evidence>
<dbReference type="InterPro" id="IPR011004">
    <property type="entry name" value="Trimer_LpxA-like_sf"/>
</dbReference>
<feature type="domain" description="UDP N-acetylglucosamine O-acyltransferase C-terminal" evidence="11">
    <location>
        <begin position="177"/>
        <end position="258"/>
    </location>
</feature>
<dbReference type="PANTHER" id="PTHR43480">
    <property type="entry name" value="ACYL-[ACYL-CARRIER-PROTEIN]--UDP-N-ACETYLGLUCOSAMINE O-ACYLTRANSFERASE"/>
    <property type="match status" value="1"/>
</dbReference>
<dbReference type="RefSeq" id="WP_252465383.1">
    <property type="nucleotide sequence ID" value="NZ_JALBWM010000017.1"/>
</dbReference>
<dbReference type="HAMAP" id="MF_00387">
    <property type="entry name" value="LpxA"/>
    <property type="match status" value="1"/>
</dbReference>
<evidence type="ECO:0000256" key="9">
    <source>
        <dbReference type="ARBA" id="ARBA00056633"/>
    </source>
</evidence>
<evidence type="ECO:0000313" key="13">
    <source>
        <dbReference type="Proteomes" id="UP001139028"/>
    </source>
</evidence>
<comment type="subcellular location">
    <subcellularLocation>
        <location evidence="1 10">Cytoplasm</location>
    </subcellularLocation>
</comment>
<accession>A0A9X2EKK4</accession>
<keyword evidence="7 10" id="KW-0443">Lipid metabolism</keyword>
<evidence type="ECO:0000256" key="7">
    <source>
        <dbReference type="ARBA" id="ARBA00023098"/>
    </source>
</evidence>
<comment type="pathway">
    <text evidence="10">Glycolipid biosynthesis; lipid IV(A) biosynthesis; lipid IV(A) from (3R)-3-hydroxytetradecanoyl-[acyl-carrier-protein] and UDP-N-acetyl-alpha-D-glucosamine: step 1/6.</text>
</comment>
<keyword evidence="5 10" id="KW-0808">Transferase</keyword>
<keyword evidence="4 10" id="KW-0441">Lipid A biosynthesis</keyword>
<keyword evidence="6 10" id="KW-0677">Repeat</keyword>
<evidence type="ECO:0000259" key="11">
    <source>
        <dbReference type="Pfam" id="PF13720"/>
    </source>
</evidence>
<keyword evidence="2 10" id="KW-0963">Cytoplasm</keyword>
<dbReference type="GO" id="GO:0008780">
    <property type="term" value="F:acyl-[acyl-carrier-protein]-UDP-N-acetylglucosamine O-acyltransferase activity"/>
    <property type="evidence" value="ECO:0007669"/>
    <property type="project" value="UniProtKB-UniRule"/>
</dbReference>
<evidence type="ECO:0000256" key="10">
    <source>
        <dbReference type="HAMAP-Rule" id="MF_00387"/>
    </source>
</evidence>
<comment type="catalytic activity">
    <reaction evidence="10">
        <text>a (3R)-hydroxyacyl-[ACP] + UDP-N-acetyl-alpha-D-glucosamine = a UDP-3-O-[(3R)-3-hydroxyacyl]-N-acetyl-alpha-D-glucosamine + holo-[ACP]</text>
        <dbReference type="Rhea" id="RHEA:67812"/>
        <dbReference type="Rhea" id="RHEA-COMP:9685"/>
        <dbReference type="Rhea" id="RHEA-COMP:9945"/>
        <dbReference type="ChEBI" id="CHEBI:57705"/>
        <dbReference type="ChEBI" id="CHEBI:64479"/>
        <dbReference type="ChEBI" id="CHEBI:78827"/>
        <dbReference type="ChEBI" id="CHEBI:173225"/>
        <dbReference type="EC" id="2.3.1.129"/>
    </reaction>
</comment>
<evidence type="ECO:0000256" key="1">
    <source>
        <dbReference type="ARBA" id="ARBA00004496"/>
    </source>
</evidence>
<dbReference type="FunFam" id="2.160.10.10:FF:000003">
    <property type="entry name" value="Acyl-[acyl-carrier-protein]--UDP-N-acetylglucosamine O-acyltransferase"/>
    <property type="match status" value="1"/>
</dbReference>
<dbReference type="Pfam" id="PF00132">
    <property type="entry name" value="Hexapep"/>
    <property type="match status" value="2"/>
</dbReference>
<dbReference type="InterPro" id="IPR037157">
    <property type="entry name" value="Acetyltransf_C_sf"/>
</dbReference>
<dbReference type="GO" id="GO:0005737">
    <property type="term" value="C:cytoplasm"/>
    <property type="evidence" value="ECO:0007669"/>
    <property type="project" value="UniProtKB-SubCell"/>
</dbReference>
<dbReference type="InterPro" id="IPR010137">
    <property type="entry name" value="Lipid_A_LpxA"/>
</dbReference>
<dbReference type="Proteomes" id="UP001139028">
    <property type="component" value="Unassembled WGS sequence"/>
</dbReference>
<evidence type="ECO:0000313" key="12">
    <source>
        <dbReference type="EMBL" id="MCO1333932.1"/>
    </source>
</evidence>
<dbReference type="NCBIfam" id="TIGR01852">
    <property type="entry name" value="lipid_A_lpxA"/>
    <property type="match status" value="1"/>
</dbReference>
<dbReference type="Pfam" id="PF13720">
    <property type="entry name" value="Acetyltransf_11"/>
    <property type="match status" value="1"/>
</dbReference>
<comment type="similarity">
    <text evidence="10">Belongs to the transferase hexapeptide repeat family. LpxA subfamily.</text>
</comment>
<reference evidence="12" key="1">
    <citation type="journal article" date="2022" name="Arch. Microbiol.">
        <title>Microbulbifer okhotskensis sp. nov., isolated from a deep bottom sediment of the Okhotsk Sea.</title>
        <authorList>
            <person name="Romanenko L."/>
            <person name="Kurilenko V."/>
            <person name="Otstavnykh N."/>
            <person name="Velansky P."/>
            <person name="Isaeva M."/>
            <person name="Mikhailov V."/>
        </authorList>
    </citation>
    <scope>NUCLEOTIDE SEQUENCE</scope>
    <source>
        <strain evidence="12">OS29</strain>
    </source>
</reference>
<dbReference type="AlphaFoldDB" id="A0A9X2EKK4"/>
<evidence type="ECO:0000256" key="3">
    <source>
        <dbReference type="ARBA" id="ARBA00022516"/>
    </source>
</evidence>
<dbReference type="Gene3D" id="2.160.10.10">
    <property type="entry name" value="Hexapeptide repeat proteins"/>
    <property type="match status" value="1"/>
</dbReference>
<keyword evidence="8 10" id="KW-0012">Acyltransferase</keyword>
<comment type="function">
    <text evidence="9 10">Involved in the biosynthesis of lipid A, a phosphorylated glycolipid that anchors the lipopolysaccharide to the outer membrane of the cell.</text>
</comment>
<dbReference type="EC" id="2.3.1.129" evidence="10"/>
<organism evidence="12 13">
    <name type="scientific">Microbulbifer okhotskensis</name>
    <dbReference type="NCBI Taxonomy" id="2926617"/>
    <lineage>
        <taxon>Bacteria</taxon>
        <taxon>Pseudomonadati</taxon>
        <taxon>Pseudomonadota</taxon>
        <taxon>Gammaproteobacteria</taxon>
        <taxon>Cellvibrionales</taxon>
        <taxon>Microbulbiferaceae</taxon>
        <taxon>Microbulbifer</taxon>
    </lineage>
</organism>
<keyword evidence="13" id="KW-1185">Reference proteome</keyword>
<dbReference type="GO" id="GO:0009245">
    <property type="term" value="P:lipid A biosynthetic process"/>
    <property type="evidence" value="ECO:0007669"/>
    <property type="project" value="UniProtKB-UniRule"/>
</dbReference>
<dbReference type="EMBL" id="JALBWM010000017">
    <property type="protein sequence ID" value="MCO1333932.1"/>
    <property type="molecule type" value="Genomic_DNA"/>
</dbReference>
<dbReference type="InterPro" id="IPR001451">
    <property type="entry name" value="Hexapep"/>
</dbReference>
<dbReference type="Gene3D" id="1.20.1180.10">
    <property type="entry name" value="Udp N-acetylglucosamine O-acyltransferase, C-terminal domain"/>
    <property type="match status" value="1"/>
</dbReference>
<keyword evidence="3 10" id="KW-0444">Lipid biosynthesis</keyword>
<protein>
    <recommendedName>
        <fullName evidence="10">Acyl-[acyl-carrier-protein]--UDP-N-acetylglucosamine O-acyltransferase</fullName>
        <shortName evidence="10">UDP-N-acetylglucosamine acyltransferase</shortName>
        <ecNumber evidence="10">2.3.1.129</ecNumber>
    </recommendedName>
</protein>
<comment type="subunit">
    <text evidence="10">Homotrimer.</text>
</comment>
<evidence type="ECO:0000256" key="8">
    <source>
        <dbReference type="ARBA" id="ARBA00023315"/>
    </source>
</evidence>
<evidence type="ECO:0000256" key="4">
    <source>
        <dbReference type="ARBA" id="ARBA00022556"/>
    </source>
</evidence>
<dbReference type="PIRSF" id="PIRSF000456">
    <property type="entry name" value="UDP-GlcNAc_acltr"/>
    <property type="match status" value="1"/>
</dbReference>
<dbReference type="InterPro" id="IPR029098">
    <property type="entry name" value="Acetyltransf_C"/>
</dbReference>
<dbReference type="NCBIfam" id="NF003657">
    <property type="entry name" value="PRK05289.1"/>
    <property type="match status" value="1"/>
</dbReference>
<dbReference type="GO" id="GO:0016020">
    <property type="term" value="C:membrane"/>
    <property type="evidence" value="ECO:0007669"/>
    <property type="project" value="GOC"/>
</dbReference>
<evidence type="ECO:0000256" key="2">
    <source>
        <dbReference type="ARBA" id="ARBA00022490"/>
    </source>
</evidence>
<name>A0A9X2EKK4_9GAMM</name>